<sequence>MALKFPEEVPYDLNSSEHAVMEWVEFPDPLSPEDHRYRVNATFLLSNYSCIFGTCKGIKPQTGNDGRQDSCCCVQGAGFVDQDDYRNTAKWVKQLTKADMPADKLKHARENGWTVKKPNSDEHYKTRKLDNACIFANPAPEKEGDPPMGCALHVMAARKGVSFTETKPVTCWKVPLLIEPYYETSTGVAVTVVSVQGRGEWQGQYPEDYTDLEQVTNSKYLGWWCTDTPDAYVGENPAYVYFEEELRKLMSNEAYERMAKMFAEYGPRRTEMPGERVNDGQPTIGTVEQLVASLRAKAEQKG</sequence>
<accession>A0AAE7XGG8</accession>
<proteinExistence type="predicted"/>
<organism evidence="1 2">
    <name type="scientific">Gordonia phage ChisanaKitsune</name>
    <dbReference type="NCBI Taxonomy" id="2871538"/>
    <lineage>
        <taxon>Viruses</taxon>
        <taxon>Duplodnaviria</taxon>
        <taxon>Heunggongvirae</taxon>
        <taxon>Uroviricota</taxon>
        <taxon>Caudoviricetes</taxon>
        <taxon>Chidieberevirus</taxon>
        <taxon>Chidieberevirus chisanakitsune</taxon>
    </lineage>
</organism>
<dbReference type="KEGG" id="vg:77952076"/>
<dbReference type="Proteomes" id="UP000827561">
    <property type="component" value="Segment"/>
</dbReference>
<dbReference type="Pfam" id="PF11307">
    <property type="entry name" value="DUF3109"/>
    <property type="match status" value="1"/>
</dbReference>
<dbReference type="EMBL" id="MZ820089">
    <property type="protein sequence ID" value="QZE10874.1"/>
    <property type="molecule type" value="Genomic_DNA"/>
</dbReference>
<evidence type="ECO:0000313" key="2">
    <source>
        <dbReference type="Proteomes" id="UP000827561"/>
    </source>
</evidence>
<protein>
    <recommendedName>
        <fullName evidence="3">DUF3109 family protein</fullName>
    </recommendedName>
</protein>
<gene>
    <name evidence="1" type="primary">117</name>
    <name evidence="1" type="ORF">SEA_CHISANAKITSUNE_117</name>
</gene>
<keyword evidence="2" id="KW-1185">Reference proteome</keyword>
<evidence type="ECO:0000313" key="1">
    <source>
        <dbReference type="EMBL" id="QZE10874.1"/>
    </source>
</evidence>
<evidence type="ECO:0008006" key="3">
    <source>
        <dbReference type="Google" id="ProtNLM"/>
    </source>
</evidence>
<reference evidence="1 2" key="1">
    <citation type="submission" date="2021-08" db="EMBL/GenBank/DDBJ databases">
        <authorList>
            <person name="Abebe M.A."/>
            <person name="Anderson J.Z."/>
            <person name="Burris R."/>
            <person name="Durrani M."/>
            <person name="Fetterly M.N."/>
            <person name="Fowler R.A."/>
            <person name="Friedman A."/>
            <person name="Khuong T.M."/>
            <person name="Konnor C.A."/>
            <person name="Madden B.G."/>
            <person name="Makula M.N."/>
            <person name="McTigue K."/>
            <person name="Morgan A.R."/>
            <person name="Qureshi S.I."/>
            <person name="Rainey M."/>
            <person name="Scherer A.E."/>
            <person name="Singer L."/>
            <person name="Thakar S.M."/>
            <person name="Truong P."/>
            <person name="Zaeean M.H."/>
            <person name="Balish M.F."/>
            <person name="Garlena R.A."/>
            <person name="Russell D.A."/>
            <person name="Jacobs-Sera D."/>
            <person name="Hatfull G.F."/>
        </authorList>
    </citation>
    <scope>NUCLEOTIDE SEQUENCE [LARGE SCALE GENOMIC DNA]</scope>
</reference>
<dbReference type="GeneID" id="77952076"/>
<dbReference type="InterPro" id="IPR021458">
    <property type="entry name" value="Rv0495c"/>
</dbReference>
<dbReference type="RefSeq" id="YP_010675764.1">
    <property type="nucleotide sequence ID" value="NC_071006.1"/>
</dbReference>
<name>A0AAE7XGG8_9CAUD</name>